<keyword evidence="1" id="KW-0812">Transmembrane</keyword>
<protein>
    <submittedName>
        <fullName evidence="2">Uncharacterized protein</fullName>
    </submittedName>
</protein>
<comment type="caution">
    <text evidence="2">The sequence shown here is derived from an EMBL/GenBank/DDBJ whole genome shotgun (WGS) entry which is preliminary data.</text>
</comment>
<reference evidence="2" key="1">
    <citation type="submission" date="2022-04" db="EMBL/GenBank/DDBJ databases">
        <title>A functionally conserved STORR gene fusion in Papaver species that diverged 16.8 million years ago.</title>
        <authorList>
            <person name="Catania T."/>
        </authorList>
    </citation>
    <scope>NUCLEOTIDE SEQUENCE</scope>
    <source>
        <strain evidence="2">S-188037</strain>
    </source>
</reference>
<sequence>FPAAVGFGLWSSSLVITLLRVWFQLTSMFASTLIRISAFSASVLRMIVLSSPFL</sequence>
<dbReference type="AlphaFoldDB" id="A0AAD4XWH9"/>
<keyword evidence="1" id="KW-1133">Transmembrane helix</keyword>
<organism evidence="2 3">
    <name type="scientific">Papaver atlanticum</name>
    <dbReference type="NCBI Taxonomy" id="357466"/>
    <lineage>
        <taxon>Eukaryota</taxon>
        <taxon>Viridiplantae</taxon>
        <taxon>Streptophyta</taxon>
        <taxon>Embryophyta</taxon>
        <taxon>Tracheophyta</taxon>
        <taxon>Spermatophyta</taxon>
        <taxon>Magnoliopsida</taxon>
        <taxon>Ranunculales</taxon>
        <taxon>Papaveraceae</taxon>
        <taxon>Papaveroideae</taxon>
        <taxon>Papaver</taxon>
    </lineage>
</organism>
<evidence type="ECO:0000256" key="1">
    <source>
        <dbReference type="SAM" id="Phobius"/>
    </source>
</evidence>
<dbReference type="Proteomes" id="UP001202328">
    <property type="component" value="Unassembled WGS sequence"/>
</dbReference>
<accession>A0AAD4XWH9</accession>
<proteinExistence type="predicted"/>
<keyword evidence="1" id="KW-0472">Membrane</keyword>
<dbReference type="EMBL" id="JAJJMB010002020">
    <property type="protein sequence ID" value="KAI3954113.1"/>
    <property type="molecule type" value="Genomic_DNA"/>
</dbReference>
<evidence type="ECO:0000313" key="2">
    <source>
        <dbReference type="EMBL" id="KAI3954113.1"/>
    </source>
</evidence>
<evidence type="ECO:0000313" key="3">
    <source>
        <dbReference type="Proteomes" id="UP001202328"/>
    </source>
</evidence>
<feature type="non-terminal residue" evidence="2">
    <location>
        <position position="1"/>
    </location>
</feature>
<feature type="non-terminal residue" evidence="2">
    <location>
        <position position="54"/>
    </location>
</feature>
<name>A0AAD4XWH9_9MAGN</name>
<feature type="transmembrane region" description="Helical" evidence="1">
    <location>
        <begin position="6"/>
        <end position="23"/>
    </location>
</feature>
<keyword evidence="3" id="KW-1185">Reference proteome</keyword>
<gene>
    <name evidence="2" type="ORF">MKW98_017937</name>
</gene>